<dbReference type="Proteomes" id="UP000242351">
    <property type="component" value="Unassembled WGS sequence"/>
</dbReference>
<dbReference type="AlphaFoldDB" id="A0A2H9UHU7"/>
<evidence type="ECO:0000313" key="2">
    <source>
        <dbReference type="EMBL" id="PJI31286.1"/>
    </source>
</evidence>
<keyword evidence="1" id="KW-0472">Membrane</keyword>
<sequence>MMEYVVDMMRQFIAPLKDLIFVLSLCKSIFLFILKRYNALKNETSVTLKKKKIDDINILL</sequence>
<dbReference type="EMBL" id="PGOZ01000033">
    <property type="protein sequence ID" value="PJI31286.1"/>
    <property type="molecule type" value="Genomic_DNA"/>
</dbReference>
<reference evidence="2 3" key="2">
    <citation type="submission" date="2017-12" db="EMBL/GenBank/DDBJ databases">
        <title>Revising the taxonomy of the Acinetobacter lwoffii group: the description of Acinetobacter pseudolwoffii sp. nov. and emended description of Acinetobacter lwoffii.</title>
        <authorList>
            <person name="Nemec A."/>
        </authorList>
    </citation>
    <scope>NUCLEOTIDE SEQUENCE [LARGE SCALE GENOMIC DNA]</scope>
    <source>
        <strain evidence="2 3">ANC 5347</strain>
    </source>
</reference>
<evidence type="ECO:0000256" key="1">
    <source>
        <dbReference type="SAM" id="Phobius"/>
    </source>
</evidence>
<gene>
    <name evidence="2" type="ORF">CU320_14950</name>
</gene>
<feature type="transmembrane region" description="Helical" evidence="1">
    <location>
        <begin position="12"/>
        <end position="34"/>
    </location>
</feature>
<keyword evidence="1" id="KW-0812">Transmembrane</keyword>
<proteinExistence type="predicted"/>
<name>A0A2H9UHU7_9GAMM</name>
<reference evidence="2 3" key="1">
    <citation type="submission" date="2017-11" db="EMBL/GenBank/DDBJ databases">
        <authorList>
            <person name="Han C.G."/>
        </authorList>
    </citation>
    <scope>NUCLEOTIDE SEQUENCE [LARGE SCALE GENOMIC DNA]</scope>
    <source>
        <strain evidence="2 3">ANC 5347</strain>
    </source>
</reference>
<keyword evidence="1" id="KW-1133">Transmembrane helix</keyword>
<organism evidence="2 3">
    <name type="scientific">Acinetobacter pseudolwoffii</name>
    <dbReference type="NCBI Taxonomy" id="2053287"/>
    <lineage>
        <taxon>Bacteria</taxon>
        <taxon>Pseudomonadati</taxon>
        <taxon>Pseudomonadota</taxon>
        <taxon>Gammaproteobacteria</taxon>
        <taxon>Moraxellales</taxon>
        <taxon>Moraxellaceae</taxon>
        <taxon>Acinetobacter</taxon>
    </lineage>
</organism>
<comment type="caution">
    <text evidence="2">The sequence shown here is derived from an EMBL/GenBank/DDBJ whole genome shotgun (WGS) entry which is preliminary data.</text>
</comment>
<protein>
    <submittedName>
        <fullName evidence="2">Uncharacterized protein</fullName>
    </submittedName>
</protein>
<evidence type="ECO:0000313" key="3">
    <source>
        <dbReference type="Proteomes" id="UP000242351"/>
    </source>
</evidence>
<accession>A0A2H9UHU7</accession>